<name>U4L0V4_PYROM</name>
<dbReference type="Proteomes" id="UP000018144">
    <property type="component" value="Unassembled WGS sequence"/>
</dbReference>
<evidence type="ECO:0000313" key="2">
    <source>
        <dbReference type="Proteomes" id="UP000018144"/>
    </source>
</evidence>
<organism evidence="1 2">
    <name type="scientific">Pyronema omphalodes (strain CBS 100304)</name>
    <name type="common">Pyronema confluens</name>
    <dbReference type="NCBI Taxonomy" id="1076935"/>
    <lineage>
        <taxon>Eukaryota</taxon>
        <taxon>Fungi</taxon>
        <taxon>Dikarya</taxon>
        <taxon>Ascomycota</taxon>
        <taxon>Pezizomycotina</taxon>
        <taxon>Pezizomycetes</taxon>
        <taxon>Pezizales</taxon>
        <taxon>Pyronemataceae</taxon>
        <taxon>Pyronema</taxon>
    </lineage>
</organism>
<dbReference type="EMBL" id="HF935378">
    <property type="protein sequence ID" value="CCX07868.1"/>
    <property type="molecule type" value="Genomic_DNA"/>
</dbReference>
<dbReference type="AlphaFoldDB" id="U4L0V4"/>
<protein>
    <submittedName>
        <fullName evidence="1">Uncharacterized protein</fullName>
    </submittedName>
</protein>
<keyword evidence="2" id="KW-1185">Reference proteome</keyword>
<accession>U4L0V4</accession>
<proteinExistence type="predicted"/>
<evidence type="ECO:0000313" key="1">
    <source>
        <dbReference type="EMBL" id="CCX07868.1"/>
    </source>
</evidence>
<gene>
    <name evidence="1" type="ORF">PCON_07457</name>
</gene>
<reference evidence="1 2" key="1">
    <citation type="journal article" date="2013" name="PLoS Genet.">
        <title>The genome and development-dependent transcriptomes of Pyronema confluens: a window into fungal evolution.</title>
        <authorList>
            <person name="Traeger S."/>
            <person name="Altegoer F."/>
            <person name="Freitag M."/>
            <person name="Gabaldon T."/>
            <person name="Kempken F."/>
            <person name="Kumar A."/>
            <person name="Marcet-Houben M."/>
            <person name="Poggeler S."/>
            <person name="Stajich J.E."/>
            <person name="Nowrousian M."/>
        </authorList>
    </citation>
    <scope>NUCLEOTIDE SEQUENCE [LARGE SCALE GENOMIC DNA]</scope>
    <source>
        <strain evidence="2">CBS 100304</strain>
        <tissue evidence="1">Vegetative mycelium</tissue>
    </source>
</reference>
<sequence>MIDRQYNVQCSCECALPRNCRYSFRHMTCRGCSLHTRKLGTRRCTFTSTYLNVQV</sequence>